<evidence type="ECO:0000313" key="14">
    <source>
        <dbReference type="EMBL" id="CAB4928211.1"/>
    </source>
</evidence>
<evidence type="ECO:0000256" key="7">
    <source>
        <dbReference type="ARBA" id="ARBA00022989"/>
    </source>
</evidence>
<dbReference type="GO" id="GO:0005886">
    <property type="term" value="C:plasma membrane"/>
    <property type="evidence" value="ECO:0007669"/>
    <property type="project" value="UniProtKB-SubCell"/>
</dbReference>
<evidence type="ECO:0000256" key="1">
    <source>
        <dbReference type="ARBA" id="ARBA00004377"/>
    </source>
</evidence>
<proteinExistence type="predicted"/>
<evidence type="ECO:0000256" key="8">
    <source>
        <dbReference type="ARBA" id="ARBA00023136"/>
    </source>
</evidence>
<dbReference type="EMBL" id="CAFBIY010000054">
    <property type="protein sequence ID" value="CAB4850441.1"/>
    <property type="molecule type" value="Genomic_DNA"/>
</dbReference>
<dbReference type="Pfam" id="PF04995">
    <property type="entry name" value="CcmD"/>
    <property type="match status" value="1"/>
</dbReference>
<sequence length="47" mass="5194">MVAMLHAPYVIGSYVVTLGGIALYTVGMFARARKAAKRLPDEERPWS</sequence>
<evidence type="ECO:0000313" key="11">
    <source>
        <dbReference type="EMBL" id="CAB4720682.1"/>
    </source>
</evidence>
<evidence type="ECO:0000313" key="12">
    <source>
        <dbReference type="EMBL" id="CAB4823176.1"/>
    </source>
</evidence>
<feature type="transmembrane region" description="Helical" evidence="9">
    <location>
        <begin position="6"/>
        <end position="30"/>
    </location>
</feature>
<protein>
    <submittedName>
        <fullName evidence="12">Unannotated protein</fullName>
    </submittedName>
</protein>
<dbReference type="EMBL" id="CAEZYF010000006">
    <property type="protein sequence ID" value="CAB4720682.1"/>
    <property type="molecule type" value="Genomic_DNA"/>
</dbReference>
<reference evidence="12" key="1">
    <citation type="submission" date="2020-05" db="EMBL/GenBank/DDBJ databases">
        <authorList>
            <person name="Chiriac C."/>
            <person name="Salcher M."/>
            <person name="Ghai R."/>
            <person name="Kavagutti S V."/>
        </authorList>
    </citation>
    <scope>NUCLEOTIDE SEQUENCE</scope>
</reference>
<keyword evidence="2" id="KW-0813">Transport</keyword>
<dbReference type="InterPro" id="IPR007078">
    <property type="entry name" value="Haem_export_protD_CcmD"/>
</dbReference>
<evidence type="ECO:0000256" key="4">
    <source>
        <dbReference type="ARBA" id="ARBA00022519"/>
    </source>
</evidence>
<dbReference type="EMBL" id="CAESGF010000006">
    <property type="protein sequence ID" value="CAB4363611.1"/>
    <property type="molecule type" value="Genomic_DNA"/>
</dbReference>
<keyword evidence="8 9" id="KW-0472">Membrane</keyword>
<keyword evidence="4" id="KW-0997">Cell inner membrane</keyword>
<keyword evidence="6" id="KW-0201">Cytochrome c-type biogenesis</keyword>
<evidence type="ECO:0000256" key="6">
    <source>
        <dbReference type="ARBA" id="ARBA00022748"/>
    </source>
</evidence>
<dbReference type="EMBL" id="CAFBMT010000006">
    <property type="protein sequence ID" value="CAB4928211.1"/>
    <property type="molecule type" value="Genomic_DNA"/>
</dbReference>
<evidence type="ECO:0000256" key="5">
    <source>
        <dbReference type="ARBA" id="ARBA00022692"/>
    </source>
</evidence>
<dbReference type="GO" id="GO:0015886">
    <property type="term" value="P:heme transport"/>
    <property type="evidence" value="ECO:0007669"/>
    <property type="project" value="InterPro"/>
</dbReference>
<keyword evidence="5 9" id="KW-0812">Transmembrane</keyword>
<gene>
    <name evidence="11" type="ORF">UFOPK2656_01315</name>
    <name evidence="12" type="ORF">UFOPK3099_01509</name>
    <name evidence="13" type="ORF">UFOPK3267_01187</name>
    <name evidence="14" type="ORF">UFOPK3651_01300</name>
    <name evidence="15" type="ORF">UFOPK3931_03082</name>
    <name evidence="10" type="ORF">UFOPK4189_01388</name>
</gene>
<keyword evidence="3" id="KW-1003">Cell membrane</keyword>
<evidence type="ECO:0000313" key="13">
    <source>
        <dbReference type="EMBL" id="CAB4850441.1"/>
    </source>
</evidence>
<evidence type="ECO:0000256" key="9">
    <source>
        <dbReference type="SAM" id="Phobius"/>
    </source>
</evidence>
<evidence type="ECO:0000256" key="3">
    <source>
        <dbReference type="ARBA" id="ARBA00022475"/>
    </source>
</evidence>
<dbReference type="EMBL" id="CAFBOL010000134">
    <property type="protein sequence ID" value="CAB5016032.1"/>
    <property type="molecule type" value="Genomic_DNA"/>
</dbReference>
<accession>A0A6J6ZRJ5</accession>
<evidence type="ECO:0000313" key="15">
    <source>
        <dbReference type="EMBL" id="CAB5016032.1"/>
    </source>
</evidence>
<dbReference type="AlphaFoldDB" id="A0A6J6ZRJ5"/>
<comment type="subcellular location">
    <subcellularLocation>
        <location evidence="1">Cell inner membrane</location>
        <topology evidence="1">Single-pass membrane protein</topology>
    </subcellularLocation>
</comment>
<evidence type="ECO:0000256" key="2">
    <source>
        <dbReference type="ARBA" id="ARBA00022448"/>
    </source>
</evidence>
<organism evidence="12">
    <name type="scientific">freshwater metagenome</name>
    <dbReference type="NCBI Taxonomy" id="449393"/>
    <lineage>
        <taxon>unclassified sequences</taxon>
        <taxon>metagenomes</taxon>
        <taxon>ecological metagenomes</taxon>
    </lineage>
</organism>
<dbReference type="EMBL" id="CAFAAV010000111">
    <property type="protein sequence ID" value="CAB4823176.1"/>
    <property type="molecule type" value="Genomic_DNA"/>
</dbReference>
<evidence type="ECO:0000313" key="10">
    <source>
        <dbReference type="EMBL" id="CAB4363611.1"/>
    </source>
</evidence>
<dbReference type="GO" id="GO:0017004">
    <property type="term" value="P:cytochrome complex assembly"/>
    <property type="evidence" value="ECO:0007669"/>
    <property type="project" value="UniProtKB-KW"/>
</dbReference>
<name>A0A6J6ZRJ5_9ZZZZ</name>
<keyword evidence="7 9" id="KW-1133">Transmembrane helix</keyword>